<evidence type="ECO:0000313" key="9">
    <source>
        <dbReference type="EMBL" id="VHO01402.1"/>
    </source>
</evidence>
<dbReference type="InterPro" id="IPR041233">
    <property type="entry name" value="Melibiase_C"/>
</dbReference>
<accession>A0A5E3ZYL9</accession>
<keyword evidence="2 7" id="KW-0732">Signal</keyword>
<evidence type="ECO:0000259" key="8">
    <source>
        <dbReference type="Pfam" id="PF17801"/>
    </source>
</evidence>
<dbReference type="Gene3D" id="3.20.20.70">
    <property type="entry name" value="Aldolase class I"/>
    <property type="match status" value="1"/>
</dbReference>
<evidence type="ECO:0000256" key="1">
    <source>
        <dbReference type="ARBA" id="ARBA00009743"/>
    </source>
</evidence>
<dbReference type="SUPFAM" id="SSF51445">
    <property type="entry name" value="(Trans)glycosidases"/>
    <property type="match status" value="1"/>
</dbReference>
<evidence type="ECO:0000256" key="5">
    <source>
        <dbReference type="RuleBase" id="RU361168"/>
    </source>
</evidence>
<dbReference type="GO" id="GO:0005975">
    <property type="term" value="P:carbohydrate metabolic process"/>
    <property type="evidence" value="ECO:0007669"/>
    <property type="project" value="InterPro"/>
</dbReference>
<comment type="similarity">
    <text evidence="1 5">Belongs to the glycosyl hydrolase 27 family.</text>
</comment>
<dbReference type="FunFam" id="3.20.20.70:FF:000197">
    <property type="entry name" value="Alpha-galactosidase"/>
    <property type="match status" value="1"/>
</dbReference>
<evidence type="ECO:0000256" key="4">
    <source>
        <dbReference type="ARBA" id="ARBA00023295"/>
    </source>
</evidence>
<keyword evidence="5" id="KW-1015">Disulfide bond</keyword>
<evidence type="ECO:0000256" key="3">
    <source>
        <dbReference type="ARBA" id="ARBA00022801"/>
    </source>
</evidence>
<dbReference type="Pfam" id="PF17801">
    <property type="entry name" value="Melibiase_C"/>
    <property type="match status" value="1"/>
</dbReference>
<dbReference type="InterPro" id="IPR000111">
    <property type="entry name" value="Glyco_hydro_27/36_CS"/>
</dbReference>
<dbReference type="GO" id="GO:0004557">
    <property type="term" value="F:alpha-galactosidase activity"/>
    <property type="evidence" value="ECO:0007669"/>
    <property type="project" value="UniProtKB-EC"/>
</dbReference>
<dbReference type="InterPro" id="IPR017853">
    <property type="entry name" value="GH"/>
</dbReference>
<dbReference type="Proteomes" id="UP000324288">
    <property type="component" value="Chromosome"/>
</dbReference>
<dbReference type="SUPFAM" id="SSF51011">
    <property type="entry name" value="Glycosyl hydrolase domain"/>
    <property type="match status" value="1"/>
</dbReference>
<dbReference type="EMBL" id="LR584267">
    <property type="protein sequence ID" value="VHO01402.1"/>
    <property type="molecule type" value="Genomic_DNA"/>
</dbReference>
<comment type="catalytic activity">
    <reaction evidence="5">
        <text>Hydrolysis of terminal, non-reducing alpha-D-galactose residues in alpha-D-galactosides, including galactose oligosaccharides, galactomannans and galactolipids.</text>
        <dbReference type="EC" id="3.2.1.22"/>
    </reaction>
</comment>
<dbReference type="Pfam" id="PF16499">
    <property type="entry name" value="Melibiase_2"/>
    <property type="match status" value="1"/>
</dbReference>
<feature type="signal peptide" evidence="7">
    <location>
        <begin position="1"/>
        <end position="32"/>
    </location>
</feature>
<keyword evidence="10" id="KW-1185">Reference proteome</keyword>
<name>A0A5E3ZYL9_9ACTN</name>
<dbReference type="AlphaFoldDB" id="A0A5E3ZYL9"/>
<evidence type="ECO:0000256" key="2">
    <source>
        <dbReference type="ARBA" id="ARBA00022729"/>
    </source>
</evidence>
<dbReference type="GeneID" id="84895239"/>
<dbReference type="RefSeq" id="WP_053979101.1">
    <property type="nucleotide sequence ID" value="NZ_CAJPTR010000034.1"/>
</dbReference>
<feature type="chain" id="PRO_5022789367" description="Alpha-galactosidase" evidence="7">
    <location>
        <begin position="33"/>
        <end position="464"/>
    </location>
</feature>
<dbReference type="PANTHER" id="PTHR11452">
    <property type="entry name" value="ALPHA-GALACTOSIDASE/ALPHA-N-ACETYLGALACTOSAMINIDASE"/>
    <property type="match status" value="1"/>
</dbReference>
<proteinExistence type="inferred from homology"/>
<dbReference type="PANTHER" id="PTHR11452:SF75">
    <property type="entry name" value="ALPHA-GALACTOSIDASE MEL1"/>
    <property type="match status" value="1"/>
</dbReference>
<reference evidence="9 10" key="1">
    <citation type="submission" date="2019-04" db="EMBL/GenBank/DDBJ databases">
        <authorList>
            <person name="Seth-Smith MB H."/>
            <person name="Seth-Smith H."/>
        </authorList>
    </citation>
    <scope>NUCLEOTIDE SEQUENCE [LARGE SCALE GENOMIC DNA]</scope>
    <source>
        <strain evidence="9">USB-603019</strain>
    </source>
</reference>
<evidence type="ECO:0000256" key="7">
    <source>
        <dbReference type="SAM" id="SignalP"/>
    </source>
</evidence>
<dbReference type="PROSITE" id="PS00512">
    <property type="entry name" value="ALPHA_GALACTOSIDASE"/>
    <property type="match status" value="1"/>
</dbReference>
<feature type="region of interest" description="Disordered" evidence="6">
    <location>
        <begin position="418"/>
        <end position="464"/>
    </location>
</feature>
<dbReference type="InterPro" id="IPR013780">
    <property type="entry name" value="Glyco_hydro_b"/>
</dbReference>
<sequence length="464" mass="51744">MPRNFRVRFASAALACATIAGSLVINPTQAQAANNGVALTPPMGWSSWNAFRCNITEGKIRAMADAMVKLGLKDAGYTYINIDDCWQASTRDANGNLRGDPKRFPSGMKALADYIHSKGLKAGIYATPGTRTCANIWDKYPGKLGSLGHEQQDANTFAKWGYDFLKYDWCKADDDGQDQQAAFTKMARALKKTGRPIVYSIHTEPELPVLAWEPTVANMWRTTPDIQDNWTSMIGTGLINLFGQRYQRPGAWNDADMLEVGNGGMTYREYRTHMTLWSIMGSPLMIGTDLRKLHPSNLGLLNNPYMTAVNQDPLGAAAQTVYFNGQSLIVVRRLTYGRVAVAIFNLFGQVQQNSLWFSTLTQHGLKQSSNYLVTDVWGGYNRLGKRYVDGRLEKHDSIFYIVTPVTARQVDAFKRSEAARKAHEKAETKRIREEKAQAYSEKVKAQKEATQPAKDKSPLGKLFG</sequence>
<dbReference type="PRINTS" id="PR00740">
    <property type="entry name" value="GLHYDRLASE27"/>
</dbReference>
<evidence type="ECO:0000256" key="6">
    <source>
        <dbReference type="SAM" id="MobiDB-lite"/>
    </source>
</evidence>
<gene>
    <name evidence="9" type="primary">agaA_1</name>
    <name evidence="9" type="ORF">LC603019_01336</name>
</gene>
<dbReference type="CDD" id="cd14792">
    <property type="entry name" value="GH27"/>
    <property type="match status" value="1"/>
</dbReference>
<protein>
    <recommendedName>
        <fullName evidence="5">Alpha-galactosidase</fullName>
        <ecNumber evidence="5">3.2.1.22</ecNumber>
    </recommendedName>
    <alternativeName>
        <fullName evidence="5">Melibiase</fullName>
    </alternativeName>
</protein>
<keyword evidence="4 5" id="KW-0326">Glycosidase</keyword>
<feature type="domain" description="Alpha galactosidase C-terminal" evidence="8">
    <location>
        <begin position="329"/>
        <end position="401"/>
    </location>
</feature>
<organism evidence="9 10">
    <name type="scientific">Lawsonella clevelandensis</name>
    <dbReference type="NCBI Taxonomy" id="1528099"/>
    <lineage>
        <taxon>Bacteria</taxon>
        <taxon>Bacillati</taxon>
        <taxon>Actinomycetota</taxon>
        <taxon>Actinomycetes</taxon>
        <taxon>Mycobacteriales</taxon>
        <taxon>Lawsonellaceae</taxon>
        <taxon>Lawsonella</taxon>
    </lineage>
</organism>
<dbReference type="Gene3D" id="2.60.40.1180">
    <property type="entry name" value="Golgi alpha-mannosidase II"/>
    <property type="match status" value="1"/>
</dbReference>
<keyword evidence="3 5" id="KW-0378">Hydrolase</keyword>
<dbReference type="InterPro" id="IPR013785">
    <property type="entry name" value="Aldolase_TIM"/>
</dbReference>
<evidence type="ECO:0000313" key="10">
    <source>
        <dbReference type="Proteomes" id="UP000324288"/>
    </source>
</evidence>
<feature type="compositionally biased region" description="Basic and acidic residues" evidence="6">
    <location>
        <begin position="418"/>
        <end position="458"/>
    </location>
</feature>
<dbReference type="InterPro" id="IPR002241">
    <property type="entry name" value="Glyco_hydro_27"/>
</dbReference>
<dbReference type="EC" id="3.2.1.22" evidence="5"/>